<dbReference type="EMBL" id="OZ019903">
    <property type="protein sequence ID" value="CAK9195824.1"/>
    <property type="molecule type" value="Genomic_DNA"/>
</dbReference>
<proteinExistence type="predicted"/>
<organism evidence="1 2">
    <name type="scientific">Sphagnum troendelagicum</name>
    <dbReference type="NCBI Taxonomy" id="128251"/>
    <lineage>
        <taxon>Eukaryota</taxon>
        <taxon>Viridiplantae</taxon>
        <taxon>Streptophyta</taxon>
        <taxon>Embryophyta</taxon>
        <taxon>Bryophyta</taxon>
        <taxon>Sphagnophytina</taxon>
        <taxon>Sphagnopsida</taxon>
        <taxon>Sphagnales</taxon>
        <taxon>Sphagnaceae</taxon>
        <taxon>Sphagnum</taxon>
    </lineage>
</organism>
<protein>
    <submittedName>
        <fullName evidence="1">Uncharacterized protein</fullName>
    </submittedName>
</protein>
<keyword evidence="2" id="KW-1185">Reference proteome</keyword>
<evidence type="ECO:0000313" key="1">
    <source>
        <dbReference type="EMBL" id="CAK9195824.1"/>
    </source>
</evidence>
<name>A0ABP0TG64_9BRYO</name>
<dbReference type="Proteomes" id="UP001497512">
    <property type="component" value="Chromosome 11"/>
</dbReference>
<accession>A0ABP0TG64</accession>
<evidence type="ECO:0000313" key="2">
    <source>
        <dbReference type="Proteomes" id="UP001497512"/>
    </source>
</evidence>
<reference evidence="1" key="1">
    <citation type="submission" date="2024-02" db="EMBL/GenBank/DDBJ databases">
        <authorList>
            <consortium name="ELIXIR-Norway"/>
            <consortium name="Elixir Norway"/>
        </authorList>
    </citation>
    <scope>NUCLEOTIDE SEQUENCE</scope>
</reference>
<sequence>MAASETSARITVLPAPQESQPAPLLNYDSCSSHLLPHYRHDQSCAHAAVICCRIIDMISLVLMQQSSAAASST</sequence>
<gene>
    <name evidence="1" type="ORF">CSSPTR1EN2_LOCUS3166</name>
</gene>